<keyword evidence="4" id="KW-1185">Reference proteome</keyword>
<protein>
    <submittedName>
        <fullName evidence="3">ABC transporter substrate-binding protein</fullName>
    </submittedName>
</protein>
<comment type="caution">
    <text evidence="3">The sequence shown here is derived from an EMBL/GenBank/DDBJ whole genome shotgun (WGS) entry which is preliminary data.</text>
</comment>
<dbReference type="PANTHER" id="PTHR30535">
    <property type="entry name" value="VITAMIN B12-BINDING PROTEIN"/>
    <property type="match status" value="1"/>
</dbReference>
<proteinExistence type="inferred from homology"/>
<organism evidence="3 4">
    <name type="scientific">Loigolactobacillus binensis</name>
    <dbReference type="NCBI Taxonomy" id="2559922"/>
    <lineage>
        <taxon>Bacteria</taxon>
        <taxon>Bacillati</taxon>
        <taxon>Bacillota</taxon>
        <taxon>Bacilli</taxon>
        <taxon>Lactobacillales</taxon>
        <taxon>Lactobacillaceae</taxon>
        <taxon>Loigolactobacillus</taxon>
    </lineage>
</organism>
<comment type="similarity">
    <text evidence="1">Belongs to the bacterial solute-binding protein 8 family.</text>
</comment>
<accession>A0ABW3EBN4</accession>
<dbReference type="RefSeq" id="WP_137638068.1">
    <property type="nucleotide sequence ID" value="NZ_BJDN01000017.1"/>
</dbReference>
<dbReference type="InterPro" id="IPR050902">
    <property type="entry name" value="ABC_Transporter_SBP"/>
</dbReference>
<name>A0ABW3EBN4_9LACO</name>
<feature type="domain" description="Fe/B12 periplasmic-binding" evidence="2">
    <location>
        <begin position="20"/>
        <end position="297"/>
    </location>
</feature>
<dbReference type="PROSITE" id="PS50983">
    <property type="entry name" value="FE_B12_PBP"/>
    <property type="match status" value="1"/>
</dbReference>
<evidence type="ECO:0000313" key="3">
    <source>
        <dbReference type="EMBL" id="MFD0896353.1"/>
    </source>
</evidence>
<dbReference type="Gene3D" id="3.40.50.1980">
    <property type="entry name" value="Nitrogenase molybdenum iron protein domain"/>
    <property type="match status" value="2"/>
</dbReference>
<dbReference type="InterPro" id="IPR002491">
    <property type="entry name" value="ABC_transptr_periplasmic_BD"/>
</dbReference>
<dbReference type="Proteomes" id="UP001597104">
    <property type="component" value="Unassembled WGS sequence"/>
</dbReference>
<dbReference type="EMBL" id="JBHTIO010000003">
    <property type="protein sequence ID" value="MFD0896353.1"/>
    <property type="molecule type" value="Genomic_DNA"/>
</dbReference>
<reference evidence="4" key="1">
    <citation type="journal article" date="2019" name="Int. J. Syst. Evol. Microbiol.">
        <title>The Global Catalogue of Microorganisms (GCM) 10K type strain sequencing project: providing services to taxonomists for standard genome sequencing and annotation.</title>
        <authorList>
            <consortium name="The Broad Institute Genomics Platform"/>
            <consortium name="The Broad Institute Genome Sequencing Center for Infectious Disease"/>
            <person name="Wu L."/>
            <person name="Ma J."/>
        </authorList>
    </citation>
    <scope>NUCLEOTIDE SEQUENCE [LARGE SCALE GENOMIC DNA]</scope>
    <source>
        <strain evidence="4">CCM 8925</strain>
    </source>
</reference>
<evidence type="ECO:0000313" key="4">
    <source>
        <dbReference type="Proteomes" id="UP001597104"/>
    </source>
</evidence>
<gene>
    <name evidence="3" type="ORF">ACFQZ7_01185</name>
</gene>
<dbReference type="Pfam" id="PF01497">
    <property type="entry name" value="Peripla_BP_2"/>
    <property type="match status" value="1"/>
</dbReference>
<dbReference type="PANTHER" id="PTHR30535:SF34">
    <property type="entry name" value="MOLYBDATE-BINDING PROTEIN MOLA"/>
    <property type="match status" value="1"/>
</dbReference>
<dbReference type="Gene3D" id="1.20.58.2180">
    <property type="match status" value="1"/>
</dbReference>
<dbReference type="SUPFAM" id="SSF53807">
    <property type="entry name" value="Helical backbone' metal receptor"/>
    <property type="match status" value="1"/>
</dbReference>
<evidence type="ECO:0000256" key="1">
    <source>
        <dbReference type="ARBA" id="ARBA00008814"/>
    </source>
</evidence>
<sequence length="337" mass="36952">MITITDQAGDIVTVPQEIKRIVVAGILPLPSILATCFNAAEKVVGMPVASLTAAKHGLLAAAYPALLNANTAFDQAGEVDIDKLAALAPDVVFYAARNQAQKRQLQAAGIPAVGFSVSHWQYNAIATLKGWLDLLAQLLPPAPKAKQVIDYSNQVYQRIRQQSALIPAAKRQKVFFLFRYDQAGITTSSGQFFGQYWADSVGATNVGAALSNDNSTPVSFEQVRQWNPQQILITNFTAAQPTDLYHNTLGNEDWQQLAAVQQQQVHKMPLGMYRSYSPEVDTPITLLWLAKTIYPDQFSALDLDQEAKAYYQTVFNLELTDQQVAKMFTPPAAASAY</sequence>
<evidence type="ECO:0000259" key="2">
    <source>
        <dbReference type="PROSITE" id="PS50983"/>
    </source>
</evidence>